<keyword evidence="1" id="KW-1133">Transmembrane helix</keyword>
<dbReference type="AlphaFoldDB" id="A0A1S1Z3V3"/>
<dbReference type="RefSeq" id="WP_044219987.1">
    <property type="nucleotide sequence ID" value="NZ_JRYR02000001.1"/>
</dbReference>
<organism evidence="2 3">
    <name type="scientific">Flammeovirga pacifica</name>
    <dbReference type="NCBI Taxonomy" id="915059"/>
    <lineage>
        <taxon>Bacteria</taxon>
        <taxon>Pseudomonadati</taxon>
        <taxon>Bacteroidota</taxon>
        <taxon>Cytophagia</taxon>
        <taxon>Cytophagales</taxon>
        <taxon>Flammeovirgaceae</taxon>
        <taxon>Flammeovirga</taxon>
    </lineage>
</organism>
<accession>A0A1S1Z3V3</accession>
<keyword evidence="3" id="KW-1185">Reference proteome</keyword>
<proteinExistence type="predicted"/>
<dbReference type="EMBL" id="JRYR02000001">
    <property type="protein sequence ID" value="OHX67966.1"/>
    <property type="molecule type" value="Genomic_DNA"/>
</dbReference>
<evidence type="ECO:0000256" key="1">
    <source>
        <dbReference type="SAM" id="Phobius"/>
    </source>
</evidence>
<dbReference type="STRING" id="915059.NH26_17265"/>
<name>A0A1S1Z3V3_FLAPC</name>
<keyword evidence="1" id="KW-0812">Transmembrane</keyword>
<dbReference type="OrthoDB" id="1466422at2"/>
<gene>
    <name evidence="2" type="ORF">NH26_17265</name>
</gene>
<evidence type="ECO:0000313" key="2">
    <source>
        <dbReference type="EMBL" id="OHX67966.1"/>
    </source>
</evidence>
<protein>
    <submittedName>
        <fullName evidence="2">Uncharacterized protein</fullName>
    </submittedName>
</protein>
<keyword evidence="1" id="KW-0472">Membrane</keyword>
<comment type="caution">
    <text evidence="2">The sequence shown here is derived from an EMBL/GenBank/DDBJ whole genome shotgun (WGS) entry which is preliminary data.</text>
</comment>
<reference evidence="2 3" key="1">
    <citation type="journal article" date="2012" name="Int. J. Syst. Evol. Microbiol.">
        <title>Flammeovirga pacifica sp. nov., isolated from deep-sea sediment.</title>
        <authorList>
            <person name="Xu H."/>
            <person name="Fu Y."/>
            <person name="Yang N."/>
            <person name="Ding Z."/>
            <person name="Lai Q."/>
            <person name="Zeng R."/>
        </authorList>
    </citation>
    <scope>NUCLEOTIDE SEQUENCE [LARGE SCALE GENOMIC DNA]</scope>
    <source>
        <strain evidence="3">DSM 24597 / LMG 26175 / WPAGA1</strain>
    </source>
</reference>
<sequence>MTKTTILTILMIPVVAILGYSLYHSVFDTIKESEEIRISEKNVILRLKLIREAETAYFQRYKEYTGSWDTLAMFIDNDSMYNVQKREIIQPRKKNDPLYFTRTDSVRIEYDTINAVQVRDQVFNGIEFDANKLKRIPGKKGKEFKLSADKIKKGNATVAVVEVIDQYPRDPHRKESNVSPTKRLLKFGSLSEATTAGNWE</sequence>
<feature type="transmembrane region" description="Helical" evidence="1">
    <location>
        <begin position="6"/>
        <end position="23"/>
    </location>
</feature>
<evidence type="ECO:0000313" key="3">
    <source>
        <dbReference type="Proteomes" id="UP000179797"/>
    </source>
</evidence>
<dbReference type="Proteomes" id="UP000179797">
    <property type="component" value="Unassembled WGS sequence"/>
</dbReference>